<dbReference type="SUPFAM" id="SSF54913">
    <property type="entry name" value="GlnB-like"/>
    <property type="match status" value="1"/>
</dbReference>
<protein>
    <submittedName>
        <fullName evidence="2">Divalent-cation tolerance protein CutA</fullName>
    </submittedName>
</protein>
<dbReference type="InterPro" id="IPR011322">
    <property type="entry name" value="N-reg_PII-like_a/b"/>
</dbReference>
<dbReference type="PANTHER" id="PTHR23419">
    <property type="entry name" value="DIVALENT CATION TOLERANCE CUTA-RELATED"/>
    <property type="match status" value="1"/>
</dbReference>
<proteinExistence type="inferred from homology"/>
<name>A0A7V1PU45_CALAY</name>
<dbReference type="Gene3D" id="3.30.70.120">
    <property type="match status" value="1"/>
</dbReference>
<dbReference type="InterPro" id="IPR004323">
    <property type="entry name" value="Ion_tolerance_CutA"/>
</dbReference>
<gene>
    <name evidence="2" type="ORF">ENJ10_06565</name>
</gene>
<reference evidence="2" key="1">
    <citation type="journal article" date="2020" name="mSystems">
        <title>Genome- and Community-Level Interaction Insights into Carbon Utilization and Element Cycling Functions of Hydrothermarchaeota in Hydrothermal Sediment.</title>
        <authorList>
            <person name="Zhou Z."/>
            <person name="Liu Y."/>
            <person name="Xu W."/>
            <person name="Pan J."/>
            <person name="Luo Z.H."/>
            <person name="Li M."/>
        </authorList>
    </citation>
    <scope>NUCLEOTIDE SEQUENCE [LARGE SCALE GENOMIC DNA]</scope>
    <source>
        <strain evidence="2">HyVt-456</strain>
    </source>
</reference>
<dbReference type="GO" id="GO:0010038">
    <property type="term" value="P:response to metal ion"/>
    <property type="evidence" value="ECO:0007669"/>
    <property type="project" value="InterPro"/>
</dbReference>
<accession>A0A7V1PU45</accession>
<comment type="caution">
    <text evidence="2">The sequence shown here is derived from an EMBL/GenBank/DDBJ whole genome shotgun (WGS) entry which is preliminary data.</text>
</comment>
<evidence type="ECO:0000313" key="2">
    <source>
        <dbReference type="EMBL" id="HED10333.1"/>
    </source>
</evidence>
<dbReference type="PANTHER" id="PTHR23419:SF8">
    <property type="entry name" value="FI09726P"/>
    <property type="match status" value="1"/>
</dbReference>
<dbReference type="GO" id="GO:0005507">
    <property type="term" value="F:copper ion binding"/>
    <property type="evidence" value="ECO:0007669"/>
    <property type="project" value="TreeGrafter"/>
</dbReference>
<dbReference type="Pfam" id="PF03091">
    <property type="entry name" value="CutA1"/>
    <property type="match status" value="1"/>
</dbReference>
<dbReference type="AlphaFoldDB" id="A0A7V1PU45"/>
<organism evidence="2">
    <name type="scientific">Caldithrix abyssi</name>
    <dbReference type="NCBI Taxonomy" id="187145"/>
    <lineage>
        <taxon>Bacteria</taxon>
        <taxon>Pseudomonadati</taxon>
        <taxon>Calditrichota</taxon>
        <taxon>Calditrichia</taxon>
        <taxon>Calditrichales</taxon>
        <taxon>Calditrichaceae</taxon>
        <taxon>Caldithrix</taxon>
    </lineage>
</organism>
<dbReference type="EMBL" id="DRLD01000178">
    <property type="protein sequence ID" value="HED10333.1"/>
    <property type="molecule type" value="Genomic_DNA"/>
</dbReference>
<evidence type="ECO:0000256" key="1">
    <source>
        <dbReference type="ARBA" id="ARBA00010169"/>
    </source>
</evidence>
<sequence length="107" mass="12556">MKNLIQVFCTLPDEASAEELARAILDERLAACCSITRNVQSYYRWQGKVEKSSEWLMLIKTTEERYKELEAFILLKHPYEVPEIIAHKIIHVSDAYAQWIESNVREI</sequence>
<comment type="similarity">
    <text evidence="1">Belongs to the CutA family.</text>
</comment>
<dbReference type="Proteomes" id="UP000886005">
    <property type="component" value="Unassembled WGS sequence"/>
</dbReference>
<dbReference type="InterPro" id="IPR015867">
    <property type="entry name" value="N-reg_PII/ATP_PRibTrfase_C"/>
</dbReference>